<protein>
    <submittedName>
        <fullName evidence="2">Uncharacterized protein</fullName>
    </submittedName>
</protein>
<proteinExistence type="predicted"/>
<dbReference type="AlphaFoldDB" id="A0A2H3HZC1"/>
<reference evidence="2 3" key="1">
    <citation type="journal article" date="2016" name="Environ. Microbiol.">
        <title>Effector profiles distinguish formae speciales of Fusarium oxysporum.</title>
        <authorList>
            <person name="van Dam P."/>
            <person name="Fokkens L."/>
            <person name="Schmidt S.M."/>
            <person name="Linmans J.H."/>
            <person name="Kistler H.C."/>
            <person name="Ma L.J."/>
            <person name="Rep M."/>
        </authorList>
    </citation>
    <scope>NUCLEOTIDE SEQUENCE [LARGE SCALE GENOMIC DNA]</scope>
    <source>
        <strain evidence="2 3">Forc016</strain>
    </source>
</reference>
<comment type="caution">
    <text evidence="2">The sequence shown here is derived from an EMBL/GenBank/DDBJ whole genome shotgun (WGS) entry which is preliminary data.</text>
</comment>
<reference evidence="2 3" key="2">
    <citation type="journal article" date="2017" name="Sci. Rep.">
        <title>A mobile pathogenicity chromosome in Fusarium oxysporum for infection of multiple cucurbit species.</title>
        <authorList>
            <person name="van Dam P."/>
            <person name="Fokkens L."/>
            <person name="Ayukawa Y."/>
            <person name="van der Gragt M."/>
            <person name="Ter Horst A."/>
            <person name="Brankovics B."/>
            <person name="Houterman P.M."/>
            <person name="Arie T."/>
            <person name="Rep M."/>
        </authorList>
    </citation>
    <scope>NUCLEOTIDE SEQUENCE [LARGE SCALE GENOMIC DNA]</scope>
    <source>
        <strain evidence="2 3">Forc016</strain>
    </source>
</reference>
<evidence type="ECO:0000256" key="1">
    <source>
        <dbReference type="SAM" id="Phobius"/>
    </source>
</evidence>
<dbReference type="Proteomes" id="UP000219602">
    <property type="component" value="Chromosome 2"/>
</dbReference>
<evidence type="ECO:0000313" key="2">
    <source>
        <dbReference type="EMBL" id="PCD43309.1"/>
    </source>
</evidence>
<accession>A0A2H3HZC1</accession>
<sequence length="145" mass="16081">MAIAMGWQKPDNVAGSSAPAIMVGLFVASGGLLFGYDTGRYTNDVVHEEGDTGTYRRYFIRFDDATTATDSCDMHDEAITTYISKERKAISPEEVQEGSETRAIYETAATCLDEPPTRNSDSILRPWTCPYQPISSRHIIFTARN</sequence>
<keyword evidence="1" id="KW-1133">Transmembrane helix</keyword>
<evidence type="ECO:0000313" key="3">
    <source>
        <dbReference type="Proteomes" id="UP000219602"/>
    </source>
</evidence>
<dbReference type="EMBL" id="MABQ02000002">
    <property type="protein sequence ID" value="PCD43309.1"/>
    <property type="molecule type" value="Genomic_DNA"/>
</dbReference>
<keyword evidence="1" id="KW-0472">Membrane</keyword>
<feature type="transmembrane region" description="Helical" evidence="1">
    <location>
        <begin position="17"/>
        <end position="36"/>
    </location>
</feature>
<organism evidence="2 3">
    <name type="scientific">Fusarium oxysporum f. sp. radicis-cucumerinum</name>
    <dbReference type="NCBI Taxonomy" id="327505"/>
    <lineage>
        <taxon>Eukaryota</taxon>
        <taxon>Fungi</taxon>
        <taxon>Dikarya</taxon>
        <taxon>Ascomycota</taxon>
        <taxon>Pezizomycotina</taxon>
        <taxon>Sordariomycetes</taxon>
        <taxon>Hypocreomycetidae</taxon>
        <taxon>Hypocreales</taxon>
        <taxon>Nectriaceae</taxon>
        <taxon>Fusarium</taxon>
        <taxon>Fusarium oxysporum species complex</taxon>
    </lineage>
</organism>
<gene>
    <name evidence="2" type="ORF">AU210_002409</name>
</gene>
<keyword evidence="1" id="KW-0812">Transmembrane</keyword>
<name>A0A2H3HZC1_FUSOX</name>